<protein>
    <submittedName>
        <fullName evidence="1">Uncharacterized protein</fullName>
    </submittedName>
</protein>
<gene>
    <name evidence="1" type="ORF">B4099_2176</name>
</gene>
<dbReference type="AlphaFoldDB" id="A0A150KEM2"/>
<sequence length="38" mass="4403">MRLSILLHSPHLQRFPGIFSAGVFYIERGFCVYKKPPP</sequence>
<dbReference type="PATRIC" id="fig|1398.25.peg.2937"/>
<proteinExistence type="predicted"/>
<dbReference type="EMBL" id="LQYI01000047">
    <property type="protein sequence ID" value="KYC69562.1"/>
    <property type="molecule type" value="Genomic_DNA"/>
</dbReference>
<reference evidence="1 2" key="1">
    <citation type="submission" date="2016-01" db="EMBL/GenBank/DDBJ databases">
        <title>Genome Sequences of Twelve Sporeforming Bacillus Species Isolated from Foods.</title>
        <authorList>
            <person name="Berendsen E.M."/>
            <person name="Wells-Bennik M.H."/>
            <person name="Krawcyk A.O."/>
            <person name="De Jong A."/>
            <person name="Holsappel S."/>
            <person name="Eijlander R.T."/>
            <person name="Kuipers O.P."/>
        </authorList>
    </citation>
    <scope>NUCLEOTIDE SEQUENCE [LARGE SCALE GENOMIC DNA]</scope>
    <source>
        <strain evidence="1 2">B4099</strain>
    </source>
</reference>
<evidence type="ECO:0000313" key="1">
    <source>
        <dbReference type="EMBL" id="KYC69562.1"/>
    </source>
</evidence>
<dbReference type="Proteomes" id="UP000075304">
    <property type="component" value="Unassembled WGS sequence"/>
</dbReference>
<organism evidence="1 2">
    <name type="scientific">Heyndrickxia coagulans</name>
    <name type="common">Weizmannia coagulans</name>
    <dbReference type="NCBI Taxonomy" id="1398"/>
    <lineage>
        <taxon>Bacteria</taxon>
        <taxon>Bacillati</taxon>
        <taxon>Bacillota</taxon>
        <taxon>Bacilli</taxon>
        <taxon>Bacillales</taxon>
        <taxon>Bacillaceae</taxon>
        <taxon>Heyndrickxia</taxon>
    </lineage>
</organism>
<evidence type="ECO:0000313" key="2">
    <source>
        <dbReference type="Proteomes" id="UP000075304"/>
    </source>
</evidence>
<accession>A0A150KEM2</accession>
<comment type="caution">
    <text evidence="1">The sequence shown here is derived from an EMBL/GenBank/DDBJ whole genome shotgun (WGS) entry which is preliminary data.</text>
</comment>
<name>A0A150KEM2_HEYCO</name>